<accession>A0A7R9ZS74</accession>
<feature type="region of interest" description="Disordered" evidence="5">
    <location>
        <begin position="1"/>
        <end position="35"/>
    </location>
</feature>
<dbReference type="PANTHER" id="PTHR10015">
    <property type="entry name" value="HEAT SHOCK TRANSCRIPTION FACTOR"/>
    <property type="match status" value="1"/>
</dbReference>
<feature type="compositionally biased region" description="Polar residues" evidence="5">
    <location>
        <begin position="1"/>
        <end position="20"/>
    </location>
</feature>
<evidence type="ECO:0000256" key="1">
    <source>
        <dbReference type="ARBA" id="ARBA00004123"/>
    </source>
</evidence>
<gene>
    <name evidence="7" type="ORF">CAUS1442_LOCUS14201</name>
</gene>
<sequence>MARNTSPVLLKAQSPSSMSQPATRPKRKYKKRAPPKNAFPKRLFQMLMDAERDGNQHIVSWVDDGTAFHVHDQEMFVSTVLPRYFRLSKYRSFQRQLNNYKIERYTSGPFRGAYHHFLLQRGQHELSSKLIREAIPEIEASRGVAEPTSPSPSRPIARAATPSMRRSSRKLSLSVPSLVPSMTMSSGTVETSPPNAHMPTHARSEIQTPAHDQTSLGRQRQNVPTVSDEENSIDDCSSSSSSTNSGSDGSAHCLSDDDEMYSGVSSPGAHVKADSGLMQHEHFLGKRFYPIETEERTFEQTLVSSDSMLQLDHQGVDLDMDLDVDLDVADASLDMKQPGILIVAL</sequence>
<dbReference type="PANTHER" id="PTHR10015:SF206">
    <property type="entry name" value="HSF-TYPE DNA-BINDING DOMAIN-CONTAINING PROTEIN"/>
    <property type="match status" value="1"/>
</dbReference>
<feature type="region of interest" description="Disordered" evidence="5">
    <location>
        <begin position="141"/>
        <end position="268"/>
    </location>
</feature>
<feature type="compositionally biased region" description="Low complexity" evidence="5">
    <location>
        <begin position="234"/>
        <end position="250"/>
    </location>
</feature>
<evidence type="ECO:0000256" key="3">
    <source>
        <dbReference type="ARBA" id="ARBA00023242"/>
    </source>
</evidence>
<feature type="compositionally biased region" description="Polar residues" evidence="5">
    <location>
        <begin position="183"/>
        <end position="194"/>
    </location>
</feature>
<dbReference type="InterPro" id="IPR000232">
    <property type="entry name" value="HSF_DNA-bd"/>
</dbReference>
<comment type="similarity">
    <text evidence="4">Belongs to the HSF family.</text>
</comment>
<evidence type="ECO:0000259" key="6">
    <source>
        <dbReference type="SMART" id="SM00415"/>
    </source>
</evidence>
<name>A0A7R9ZS74_9STRA</name>
<dbReference type="InterPro" id="IPR036390">
    <property type="entry name" value="WH_DNA-bd_sf"/>
</dbReference>
<organism evidence="7">
    <name type="scientific">Craspedostauros australis</name>
    <dbReference type="NCBI Taxonomy" id="1486917"/>
    <lineage>
        <taxon>Eukaryota</taxon>
        <taxon>Sar</taxon>
        <taxon>Stramenopiles</taxon>
        <taxon>Ochrophyta</taxon>
        <taxon>Bacillariophyta</taxon>
        <taxon>Bacillariophyceae</taxon>
        <taxon>Bacillariophycidae</taxon>
        <taxon>Naviculales</taxon>
        <taxon>Naviculaceae</taxon>
        <taxon>Craspedostauros</taxon>
    </lineage>
</organism>
<evidence type="ECO:0000256" key="4">
    <source>
        <dbReference type="RuleBase" id="RU004020"/>
    </source>
</evidence>
<dbReference type="GO" id="GO:0003700">
    <property type="term" value="F:DNA-binding transcription factor activity"/>
    <property type="evidence" value="ECO:0007669"/>
    <property type="project" value="InterPro"/>
</dbReference>
<dbReference type="Pfam" id="PF00447">
    <property type="entry name" value="HSF_DNA-bind"/>
    <property type="match status" value="1"/>
</dbReference>
<dbReference type="GO" id="GO:0043565">
    <property type="term" value="F:sequence-specific DNA binding"/>
    <property type="evidence" value="ECO:0007669"/>
    <property type="project" value="InterPro"/>
</dbReference>
<evidence type="ECO:0000313" key="7">
    <source>
        <dbReference type="EMBL" id="CAD8342066.1"/>
    </source>
</evidence>
<feature type="compositionally biased region" description="Polar residues" evidence="5">
    <location>
        <begin position="205"/>
        <end position="225"/>
    </location>
</feature>
<evidence type="ECO:0000256" key="2">
    <source>
        <dbReference type="ARBA" id="ARBA00023125"/>
    </source>
</evidence>
<comment type="subcellular location">
    <subcellularLocation>
        <location evidence="1">Nucleus</location>
    </subcellularLocation>
</comment>
<dbReference type="InterPro" id="IPR036388">
    <property type="entry name" value="WH-like_DNA-bd_sf"/>
</dbReference>
<feature type="compositionally biased region" description="Low complexity" evidence="5">
    <location>
        <begin position="162"/>
        <end position="182"/>
    </location>
</feature>
<proteinExistence type="inferred from homology"/>
<keyword evidence="3" id="KW-0539">Nucleus</keyword>
<reference evidence="7" key="1">
    <citation type="submission" date="2021-01" db="EMBL/GenBank/DDBJ databases">
        <authorList>
            <person name="Corre E."/>
            <person name="Pelletier E."/>
            <person name="Niang G."/>
            <person name="Scheremetjew M."/>
            <person name="Finn R."/>
            <person name="Kale V."/>
            <person name="Holt S."/>
            <person name="Cochrane G."/>
            <person name="Meng A."/>
            <person name="Brown T."/>
            <person name="Cohen L."/>
        </authorList>
    </citation>
    <scope>NUCLEOTIDE SEQUENCE</scope>
    <source>
        <strain evidence="7">CCMP3328</strain>
    </source>
</reference>
<feature type="domain" description="HSF-type DNA-binding" evidence="6">
    <location>
        <begin position="35"/>
        <end position="133"/>
    </location>
</feature>
<dbReference type="EMBL" id="HBEF01022948">
    <property type="protein sequence ID" value="CAD8342066.1"/>
    <property type="molecule type" value="Transcribed_RNA"/>
</dbReference>
<dbReference type="SMART" id="SM00415">
    <property type="entry name" value="HSF"/>
    <property type="match status" value="1"/>
</dbReference>
<dbReference type="Gene3D" id="1.10.10.10">
    <property type="entry name" value="Winged helix-like DNA-binding domain superfamily/Winged helix DNA-binding domain"/>
    <property type="match status" value="1"/>
</dbReference>
<keyword evidence="2" id="KW-0238">DNA-binding</keyword>
<evidence type="ECO:0000256" key="5">
    <source>
        <dbReference type="SAM" id="MobiDB-lite"/>
    </source>
</evidence>
<dbReference type="GO" id="GO:0005634">
    <property type="term" value="C:nucleus"/>
    <property type="evidence" value="ECO:0007669"/>
    <property type="project" value="UniProtKB-SubCell"/>
</dbReference>
<feature type="compositionally biased region" description="Basic residues" evidence="5">
    <location>
        <begin position="24"/>
        <end position="34"/>
    </location>
</feature>
<protein>
    <recommendedName>
        <fullName evidence="6">HSF-type DNA-binding domain-containing protein</fullName>
    </recommendedName>
</protein>
<dbReference type="SUPFAM" id="SSF46785">
    <property type="entry name" value="Winged helix' DNA-binding domain"/>
    <property type="match status" value="1"/>
</dbReference>
<dbReference type="AlphaFoldDB" id="A0A7R9ZS74"/>